<feature type="compositionally biased region" description="Acidic residues" evidence="8">
    <location>
        <begin position="407"/>
        <end position="419"/>
    </location>
</feature>
<comment type="subcellular location">
    <subcellularLocation>
        <location evidence="1 7">Nucleus</location>
        <location evidence="1 7">Nucleolus</location>
    </subcellularLocation>
</comment>
<sequence length="747" mass="82473">MTPDILDHPSQSSLIIHPATADLHPASDQALLATLATSPHTFLQPPPSLHAASLVFAKRYLDPIAASTSDAQIQRQQNRRRKRKRGEVDDYDSVKPLRLREIHLEGFRIDQVWEQARRVLDATRLEIERSLSAIQLRQDKTATPVNASEHHAPNGKLVRFREDEDEVDDPEAGKFDVDGDGFGVEDDLCESSEGPVMDDAERLDSQDEDEEMLDVDDLAEVLDEDDMEASEIDEGTKETFVPDKLGLNDGFFSIDDFNRQSEFLEQQDARGENDGAASDEEDVDWDADPLATSSSTKAGQNREDEAAGESEDEEDGPTFGNADINGPNTSESDEASENGVEMEDIGALNNTNDIKYADFFEPPPRKATKSRRRALPKTQPPPSVSTPGQQTEDDLQRTISAVRRDIFEDDLTPSEDEAGSDTNDPRSSHQKRQAALTAEIRRLEAAAVAKRDWTLSGEARATDRPINSLLEEDLEFERAGKPIPVITQEVSEDIEALIKRRILAREFDEVIRRRPGDLTAGAADGRRGRFELDDTKAQQSLAEIYEADHLQTVDPEGYTDKRDAKLKREHANIEAMWKDVSAKLDALSSWHYKPKPPSASLNIVADVPTISMEDARPAAGGDVGGESMLAPQEIYKAGEGRDKKSEVATRSGLPVGREEMTRDEKVRRRRREKERIRKAGGVVPGKKEANGGRQVGKKEKERQGVIGDLKKGGVRVIGKRGEIRDVEGKTVKGAGAVVGKGGGGYKL</sequence>
<dbReference type="Pfam" id="PF04006">
    <property type="entry name" value="Mpp10"/>
    <property type="match status" value="1"/>
</dbReference>
<feature type="compositionally biased region" description="Basic residues" evidence="8">
    <location>
        <begin position="667"/>
        <end position="678"/>
    </location>
</feature>
<keyword evidence="10" id="KW-1185">Reference proteome</keyword>
<feature type="compositionally biased region" description="Acidic residues" evidence="8">
    <location>
        <begin position="331"/>
        <end position="344"/>
    </location>
</feature>
<feature type="compositionally biased region" description="Basic residues" evidence="8">
    <location>
        <begin position="366"/>
        <end position="375"/>
    </location>
</feature>
<evidence type="ECO:0000256" key="7">
    <source>
        <dbReference type="PIRNR" id="PIRNR017300"/>
    </source>
</evidence>
<comment type="caution">
    <text evidence="9">The sequence shown here is derived from an EMBL/GenBank/DDBJ whole genome shotgun (WGS) entry which is preliminary data.</text>
</comment>
<feature type="region of interest" description="Disordered" evidence="8">
    <location>
        <begin position="639"/>
        <end position="704"/>
    </location>
</feature>
<keyword evidence="5 7" id="KW-0687">Ribonucleoprotein</keyword>
<keyword evidence="4 7" id="KW-0539">Nucleus</keyword>
<keyword evidence="2 7" id="KW-0690">Ribosome biogenesis</keyword>
<evidence type="ECO:0000256" key="3">
    <source>
        <dbReference type="ARBA" id="ARBA00022552"/>
    </source>
</evidence>
<organism evidence="9 10">
    <name type="scientific">Cladonia borealis</name>
    <dbReference type="NCBI Taxonomy" id="184061"/>
    <lineage>
        <taxon>Eukaryota</taxon>
        <taxon>Fungi</taxon>
        <taxon>Dikarya</taxon>
        <taxon>Ascomycota</taxon>
        <taxon>Pezizomycotina</taxon>
        <taxon>Lecanoromycetes</taxon>
        <taxon>OSLEUM clade</taxon>
        <taxon>Lecanoromycetidae</taxon>
        <taxon>Lecanorales</taxon>
        <taxon>Lecanorineae</taxon>
        <taxon>Cladoniaceae</taxon>
        <taxon>Cladonia</taxon>
    </lineage>
</organism>
<name>A0AA39R478_9LECA</name>
<comment type="function">
    <text evidence="7">Involved in nucleolar processing of pre-18S ribosomal RNA.</text>
</comment>
<evidence type="ECO:0000256" key="4">
    <source>
        <dbReference type="ARBA" id="ARBA00023242"/>
    </source>
</evidence>
<dbReference type="InterPro" id="IPR012173">
    <property type="entry name" value="Mpp10"/>
</dbReference>
<dbReference type="PIRSF" id="PIRSF017300">
    <property type="entry name" value="snoRNP_Mpp10"/>
    <property type="match status" value="1"/>
</dbReference>
<evidence type="ECO:0000256" key="5">
    <source>
        <dbReference type="ARBA" id="ARBA00023274"/>
    </source>
</evidence>
<evidence type="ECO:0000256" key="1">
    <source>
        <dbReference type="ARBA" id="ARBA00004604"/>
    </source>
</evidence>
<dbReference type="GO" id="GO:0006364">
    <property type="term" value="P:rRNA processing"/>
    <property type="evidence" value="ECO:0007669"/>
    <property type="project" value="UniProtKB-KW"/>
</dbReference>
<dbReference type="GO" id="GO:0034457">
    <property type="term" value="C:Mpp10 complex"/>
    <property type="evidence" value="ECO:0007669"/>
    <property type="project" value="UniProtKB-UniRule"/>
</dbReference>
<evidence type="ECO:0000256" key="6">
    <source>
        <dbReference type="ARBA" id="ARBA00029455"/>
    </source>
</evidence>
<proteinExistence type="inferred from homology"/>
<keyword evidence="3 7" id="KW-0698">rRNA processing</keyword>
<evidence type="ECO:0000313" key="9">
    <source>
        <dbReference type="EMBL" id="KAK0514597.1"/>
    </source>
</evidence>
<dbReference type="EMBL" id="JAFEKC020000005">
    <property type="protein sequence ID" value="KAK0514597.1"/>
    <property type="molecule type" value="Genomic_DNA"/>
</dbReference>
<gene>
    <name evidence="9" type="ORF">JMJ35_003214</name>
</gene>
<feature type="compositionally biased region" description="Acidic residues" evidence="8">
    <location>
        <begin position="277"/>
        <end position="287"/>
    </location>
</feature>
<protein>
    <recommendedName>
        <fullName evidence="7">U3 small nucleolar ribonucleoprotein protein MPP10</fullName>
    </recommendedName>
</protein>
<feature type="region of interest" description="Disordered" evidence="8">
    <location>
        <begin position="140"/>
        <end position="435"/>
    </location>
</feature>
<feature type="compositionally biased region" description="Basic and acidic residues" evidence="8">
    <location>
        <begin position="685"/>
        <end position="704"/>
    </location>
</feature>
<feature type="compositionally biased region" description="Basic and acidic residues" evidence="8">
    <location>
        <begin position="656"/>
        <end position="666"/>
    </location>
</feature>
<dbReference type="GO" id="GO:0032040">
    <property type="term" value="C:small-subunit processome"/>
    <property type="evidence" value="ECO:0007669"/>
    <property type="project" value="TreeGrafter"/>
</dbReference>
<comment type="similarity">
    <text evidence="6 7">Belongs to the MPP10 family.</text>
</comment>
<dbReference type="AlphaFoldDB" id="A0AA39R478"/>
<dbReference type="PANTHER" id="PTHR17039">
    <property type="entry name" value="U3 SMALL NUCLEOLAR RIBONUCLEOPROTEIN PROTEIN MPP10"/>
    <property type="match status" value="1"/>
</dbReference>
<evidence type="ECO:0000256" key="2">
    <source>
        <dbReference type="ARBA" id="ARBA00022517"/>
    </source>
</evidence>
<feature type="region of interest" description="Disordered" evidence="8">
    <location>
        <begin position="68"/>
        <end position="89"/>
    </location>
</feature>
<reference evidence="9" key="1">
    <citation type="submission" date="2023-03" db="EMBL/GenBank/DDBJ databases">
        <title>Complete genome of Cladonia borealis.</title>
        <authorList>
            <person name="Park H."/>
        </authorList>
    </citation>
    <scope>NUCLEOTIDE SEQUENCE</scope>
    <source>
        <strain evidence="9">ANT050790</strain>
    </source>
</reference>
<feature type="compositionally biased region" description="Acidic residues" evidence="8">
    <location>
        <begin position="306"/>
        <end position="316"/>
    </location>
</feature>
<dbReference type="GO" id="GO:0005732">
    <property type="term" value="C:sno(s)RNA-containing ribonucleoprotein complex"/>
    <property type="evidence" value="ECO:0007669"/>
    <property type="project" value="UniProtKB-UniRule"/>
</dbReference>
<evidence type="ECO:0000256" key="8">
    <source>
        <dbReference type="SAM" id="MobiDB-lite"/>
    </source>
</evidence>
<feature type="compositionally biased region" description="Acidic residues" evidence="8">
    <location>
        <begin position="206"/>
        <end position="233"/>
    </location>
</feature>
<evidence type="ECO:0000313" key="10">
    <source>
        <dbReference type="Proteomes" id="UP001166286"/>
    </source>
</evidence>
<dbReference type="PANTHER" id="PTHR17039:SF0">
    <property type="entry name" value="U3 SMALL NUCLEOLAR RIBONUCLEOPROTEIN PROTEIN MPP10"/>
    <property type="match status" value="1"/>
</dbReference>
<accession>A0AA39R478</accession>
<dbReference type="Proteomes" id="UP001166286">
    <property type="component" value="Unassembled WGS sequence"/>
</dbReference>